<dbReference type="Pfam" id="PF13462">
    <property type="entry name" value="Thioredoxin_4"/>
    <property type="match status" value="1"/>
</dbReference>
<keyword evidence="2" id="KW-1015">Disulfide bond</keyword>
<dbReference type="InterPro" id="IPR013766">
    <property type="entry name" value="Thioredoxin_domain"/>
</dbReference>
<keyword evidence="7" id="KW-1185">Reference proteome</keyword>
<dbReference type="InterPro" id="IPR012336">
    <property type="entry name" value="Thioredoxin-like_fold"/>
</dbReference>
<evidence type="ECO:0000256" key="2">
    <source>
        <dbReference type="PIRNR" id="PIRNR001488"/>
    </source>
</evidence>
<keyword evidence="1 4" id="KW-0732">Signal</keyword>
<dbReference type="EMBL" id="SPVF01000238">
    <property type="protein sequence ID" value="TFW14869.1"/>
    <property type="molecule type" value="Genomic_DNA"/>
</dbReference>
<dbReference type="PANTHER" id="PTHR35891">
    <property type="entry name" value="THIOL:DISULFIDE INTERCHANGE PROTEIN DSBA"/>
    <property type="match status" value="1"/>
</dbReference>
<dbReference type="AlphaFoldDB" id="A0A4Y9S4H5"/>
<name>A0A4Y9S4H5_9BURK</name>
<sequence>MRSLRLALAAAGMLAATAFASPTDPKLGVDYVAIARPQPTATADKKVEVIEFFMYRCPHCAALEPELEVFAKKQANNIVLKRVHFPYGGPNDPGAHLHLTLEAMGKAEEYAQRVFDAIHKQHIRLDMDEQAIFKWVAANGIDQAKFREYWNSFTVQTKLKQLNRIVDNYKVETAPTIIIDGRYMTSPSVVGNANREQREPVLMKMTAQTLDSIVTKIKAEKK</sequence>
<comment type="similarity">
    <text evidence="2">Belongs to the thioredoxin family.</text>
</comment>
<feature type="disulfide bond" description="Redox-active" evidence="3">
    <location>
        <begin position="57"/>
        <end position="60"/>
    </location>
</feature>
<comment type="subcellular location">
    <subcellularLocation>
        <location evidence="2">Periplasm</location>
    </subcellularLocation>
</comment>
<dbReference type="PANTHER" id="PTHR35891:SF3">
    <property type="entry name" value="THIOL:DISULFIDE INTERCHANGE PROTEIN DSBL"/>
    <property type="match status" value="1"/>
</dbReference>
<evidence type="ECO:0000313" key="6">
    <source>
        <dbReference type="EMBL" id="TFW14869.1"/>
    </source>
</evidence>
<dbReference type="OrthoDB" id="9784896at2"/>
<feature type="chain" id="PRO_5021201130" description="Thiol:disulfide interchange protein" evidence="4">
    <location>
        <begin position="21"/>
        <end position="222"/>
    </location>
</feature>
<dbReference type="CDD" id="cd03019">
    <property type="entry name" value="DsbA_DsbA"/>
    <property type="match status" value="1"/>
</dbReference>
<protein>
    <recommendedName>
        <fullName evidence="2">Thiol:disulfide interchange protein</fullName>
    </recommendedName>
</protein>
<dbReference type="PIRSF" id="PIRSF001488">
    <property type="entry name" value="Tdi_protein"/>
    <property type="match status" value="1"/>
</dbReference>
<proteinExistence type="inferred from homology"/>
<organism evidence="6 7">
    <name type="scientific">Zemynaea arenosa</name>
    <dbReference type="NCBI Taxonomy" id="2561931"/>
    <lineage>
        <taxon>Bacteria</taxon>
        <taxon>Pseudomonadati</taxon>
        <taxon>Pseudomonadota</taxon>
        <taxon>Betaproteobacteria</taxon>
        <taxon>Burkholderiales</taxon>
        <taxon>Oxalobacteraceae</taxon>
        <taxon>Telluria group</taxon>
        <taxon>Zemynaea</taxon>
    </lineage>
</organism>
<dbReference type="SUPFAM" id="SSF52833">
    <property type="entry name" value="Thioredoxin-like"/>
    <property type="match status" value="1"/>
</dbReference>
<dbReference type="PROSITE" id="PS51352">
    <property type="entry name" value="THIOREDOXIN_2"/>
    <property type="match status" value="1"/>
</dbReference>
<evidence type="ECO:0000313" key="7">
    <source>
        <dbReference type="Proteomes" id="UP000298438"/>
    </source>
</evidence>
<dbReference type="InterPro" id="IPR036249">
    <property type="entry name" value="Thioredoxin-like_sf"/>
</dbReference>
<comment type="caution">
    <text evidence="6">The sequence shown here is derived from an EMBL/GenBank/DDBJ whole genome shotgun (WGS) entry which is preliminary data.</text>
</comment>
<evidence type="ECO:0000256" key="1">
    <source>
        <dbReference type="ARBA" id="ARBA00022729"/>
    </source>
</evidence>
<dbReference type="Gene3D" id="3.40.30.10">
    <property type="entry name" value="Glutaredoxin"/>
    <property type="match status" value="1"/>
</dbReference>
<dbReference type="RefSeq" id="WP_135208730.1">
    <property type="nucleotide sequence ID" value="NZ_SPVF01000238.1"/>
</dbReference>
<feature type="signal peptide" evidence="4">
    <location>
        <begin position="1"/>
        <end position="20"/>
    </location>
</feature>
<dbReference type="InterPro" id="IPR050824">
    <property type="entry name" value="Thiol_disulfide_DsbA"/>
</dbReference>
<evidence type="ECO:0000256" key="3">
    <source>
        <dbReference type="PIRSR" id="PIRSR001488-1"/>
    </source>
</evidence>
<dbReference type="Proteomes" id="UP000298438">
    <property type="component" value="Unassembled WGS sequence"/>
</dbReference>
<accession>A0A4Y9S4H5</accession>
<keyword evidence="2" id="KW-0574">Periplasm</keyword>
<evidence type="ECO:0000256" key="4">
    <source>
        <dbReference type="SAM" id="SignalP"/>
    </source>
</evidence>
<feature type="domain" description="Thioredoxin" evidence="5">
    <location>
        <begin position="9"/>
        <end position="167"/>
    </location>
</feature>
<dbReference type="InterPro" id="IPR023205">
    <property type="entry name" value="DsbA/DsbL"/>
</dbReference>
<reference evidence="6 7" key="1">
    <citation type="submission" date="2019-03" db="EMBL/GenBank/DDBJ databases">
        <title>Draft Genome Sequence of Massilia arenosa sp. nov., a Novel Massilia Species Isolated from a Sandy-loam Maize Soil.</title>
        <authorList>
            <person name="Raths R."/>
            <person name="Peta V."/>
            <person name="Bucking H."/>
        </authorList>
    </citation>
    <scope>NUCLEOTIDE SEQUENCE [LARGE SCALE GENOMIC DNA]</scope>
    <source>
        <strain evidence="6 7">MC02</strain>
    </source>
</reference>
<dbReference type="GO" id="GO:0042597">
    <property type="term" value="C:periplasmic space"/>
    <property type="evidence" value="ECO:0007669"/>
    <property type="project" value="UniProtKB-SubCell"/>
</dbReference>
<gene>
    <name evidence="6" type="ORF">E4L96_18710</name>
</gene>
<evidence type="ECO:0000259" key="5">
    <source>
        <dbReference type="PROSITE" id="PS51352"/>
    </source>
</evidence>